<dbReference type="OrthoDB" id="8552908at2"/>
<dbReference type="Gene3D" id="3.40.50.1000">
    <property type="entry name" value="HAD superfamily/HAD-like"/>
    <property type="match status" value="1"/>
</dbReference>
<dbReference type="STRING" id="463040.CAL15_13035"/>
<evidence type="ECO:0000256" key="8">
    <source>
        <dbReference type="RuleBase" id="RU362081"/>
    </source>
</evidence>
<dbReference type="NCBIfam" id="TIGR01525">
    <property type="entry name" value="ATPase-IB_hvy"/>
    <property type="match status" value="1"/>
</dbReference>
<keyword evidence="3 8" id="KW-0812">Transmembrane</keyword>
<dbReference type="InterPro" id="IPR059000">
    <property type="entry name" value="ATPase_P-type_domA"/>
</dbReference>
<dbReference type="Gene3D" id="2.70.150.10">
    <property type="entry name" value="Calcium-transporting ATPase, cytoplasmic transduction domain A"/>
    <property type="match status" value="1"/>
</dbReference>
<evidence type="ECO:0000256" key="1">
    <source>
        <dbReference type="ARBA" id="ARBA00004370"/>
    </source>
</evidence>
<dbReference type="InterPro" id="IPR008250">
    <property type="entry name" value="ATPase_P-typ_transduc_dom_A_sf"/>
</dbReference>
<dbReference type="KEGG" id="bgm:CAL15_13035"/>
<dbReference type="AlphaFoldDB" id="A0A1W6ZD48"/>
<evidence type="ECO:0000256" key="4">
    <source>
        <dbReference type="ARBA" id="ARBA00022989"/>
    </source>
</evidence>
<keyword evidence="11" id="KW-1185">Reference proteome</keyword>
<keyword evidence="8" id="KW-1003">Cell membrane</keyword>
<dbReference type="GO" id="GO:0016463">
    <property type="term" value="F:P-type zinc transporter activity"/>
    <property type="evidence" value="ECO:0007669"/>
    <property type="project" value="UniProtKB-EC"/>
</dbReference>
<evidence type="ECO:0000313" key="10">
    <source>
        <dbReference type="EMBL" id="ARP95227.1"/>
    </source>
</evidence>
<feature type="transmembrane region" description="Helical" evidence="8">
    <location>
        <begin position="764"/>
        <end position="782"/>
    </location>
</feature>
<dbReference type="InterPro" id="IPR027256">
    <property type="entry name" value="P-typ_ATPase_IB"/>
</dbReference>
<feature type="transmembrane region" description="Helical" evidence="8">
    <location>
        <begin position="176"/>
        <end position="196"/>
    </location>
</feature>
<comment type="catalytic activity">
    <reaction evidence="7">
        <text>Zn(2+)(in) + ATP + H2O = Zn(2+)(out) + ADP + phosphate + H(+)</text>
        <dbReference type="Rhea" id="RHEA:20621"/>
        <dbReference type="ChEBI" id="CHEBI:15377"/>
        <dbReference type="ChEBI" id="CHEBI:15378"/>
        <dbReference type="ChEBI" id="CHEBI:29105"/>
        <dbReference type="ChEBI" id="CHEBI:30616"/>
        <dbReference type="ChEBI" id="CHEBI:43474"/>
        <dbReference type="ChEBI" id="CHEBI:456216"/>
        <dbReference type="EC" id="7.2.2.12"/>
    </reaction>
</comment>
<dbReference type="InterPro" id="IPR023298">
    <property type="entry name" value="ATPase_P-typ_TM_dom_sf"/>
</dbReference>
<dbReference type="GO" id="GO:0016887">
    <property type="term" value="F:ATP hydrolysis activity"/>
    <property type="evidence" value="ECO:0007669"/>
    <property type="project" value="InterPro"/>
</dbReference>
<keyword evidence="8" id="KW-0547">Nucleotide-binding</keyword>
<protein>
    <recommendedName>
        <fullName evidence="6">P-type Zn(2+) transporter</fullName>
        <ecNumber evidence="6">7.2.2.12</ecNumber>
    </recommendedName>
</protein>
<evidence type="ECO:0000256" key="7">
    <source>
        <dbReference type="ARBA" id="ARBA00047308"/>
    </source>
</evidence>
<dbReference type="Gene3D" id="3.40.1110.10">
    <property type="entry name" value="Calcium-transporting ATPase, cytoplasmic domain N"/>
    <property type="match status" value="1"/>
</dbReference>
<keyword evidence="8" id="KW-0479">Metal-binding</keyword>
<proteinExistence type="inferred from homology"/>
<dbReference type="PANTHER" id="PTHR48085:SF5">
    <property type="entry name" value="CADMIUM_ZINC-TRANSPORTING ATPASE HMA4-RELATED"/>
    <property type="match status" value="1"/>
</dbReference>
<dbReference type="Proteomes" id="UP000194161">
    <property type="component" value="Chromosome"/>
</dbReference>
<dbReference type="EMBL" id="CP021111">
    <property type="protein sequence ID" value="ARP95227.1"/>
    <property type="molecule type" value="Genomic_DNA"/>
</dbReference>
<evidence type="ECO:0000256" key="5">
    <source>
        <dbReference type="ARBA" id="ARBA00023136"/>
    </source>
</evidence>
<reference evidence="10 11" key="1">
    <citation type="submission" date="2017-05" db="EMBL/GenBank/DDBJ databases">
        <title>Complete and WGS of Bordetella genogroups.</title>
        <authorList>
            <person name="Spilker T."/>
            <person name="LiPuma J."/>
        </authorList>
    </citation>
    <scope>NUCLEOTIDE SEQUENCE [LARGE SCALE GENOMIC DNA]</scope>
    <source>
        <strain evidence="10 11">AU7206</strain>
    </source>
</reference>
<evidence type="ECO:0000259" key="9">
    <source>
        <dbReference type="Pfam" id="PF00122"/>
    </source>
</evidence>
<dbReference type="InterPro" id="IPR001757">
    <property type="entry name" value="P_typ_ATPase"/>
</dbReference>
<dbReference type="InterPro" id="IPR023214">
    <property type="entry name" value="HAD_sf"/>
</dbReference>
<keyword evidence="4 8" id="KW-1133">Transmembrane helix</keyword>
<dbReference type="GO" id="GO:0005524">
    <property type="term" value="F:ATP binding"/>
    <property type="evidence" value="ECO:0007669"/>
    <property type="project" value="UniProtKB-UniRule"/>
</dbReference>
<evidence type="ECO:0000313" key="11">
    <source>
        <dbReference type="Proteomes" id="UP000194161"/>
    </source>
</evidence>
<feature type="transmembrane region" description="Helical" evidence="8">
    <location>
        <begin position="451"/>
        <end position="475"/>
    </location>
</feature>
<dbReference type="EC" id="7.2.2.12" evidence="6"/>
<feature type="transmembrane region" description="Helical" evidence="8">
    <location>
        <begin position="202"/>
        <end position="220"/>
    </location>
</feature>
<dbReference type="SUPFAM" id="SSF81653">
    <property type="entry name" value="Calcium ATPase, transduction domain A"/>
    <property type="match status" value="1"/>
</dbReference>
<dbReference type="Pfam" id="PF00122">
    <property type="entry name" value="E1-E2_ATPase"/>
    <property type="match status" value="1"/>
</dbReference>
<comment type="similarity">
    <text evidence="2 8">Belongs to the cation transport ATPase (P-type) (TC 3.A.3) family. Type IB subfamily.</text>
</comment>
<dbReference type="InterPro" id="IPR023299">
    <property type="entry name" value="ATPase_P-typ_cyto_dom_N"/>
</dbReference>
<dbReference type="Pfam" id="PF00702">
    <property type="entry name" value="Hydrolase"/>
    <property type="match status" value="1"/>
</dbReference>
<keyword evidence="5 8" id="KW-0472">Membrane</keyword>
<sequence length="818" mass="87357">MTEMLRLELPIILPGFADAADKCVDRLVNALQYRPAVEKVHIKRAHTGPAQLCIQFDPRQLPLARIRAIVDAAGAEMSERIGHAAWRVKGITHMRRAATVAVHLRGVAGVFDASVDAMGNVRADFDRQKTDEEDILYELASMNVFPIGNVSRGSQRDAARTHDCGARRWLSSKSELAFSLACGGFLGLGVLCEELWPSAGNWVPLMFFLAAYTAGGIFTLREALDNLRMRRIEIDTLMLVAAAGAAAIGAWDEGALLLFLFSLGHALERYAMGRAKRAIEALAMLVPDTATVRRGGLIQQVPVRDLVVGDIVSVRSHERLAADGFVLKGTASVDQSAVTGESIPVDKRPVSDPAAARERFDRVSAESRVFAGTVNRSGVLEVEVMRLASDSTLTRVVQMVSEATVNKSPTQRTTDRFERILIPGGLLLAVVMLFSWVLWDEPIRDSFYRSMAVLVAASPCALAIATSSAVLSGIARAARSGVLIKGGAPLEALGGLEAIAFDKSGTLTQGRPRITEVVSVAGVTKQELLAVAVAVEERNDHPLASAITRDGRALLKSVPSMRAEDVRSLPGRGLRARIGLDTVLIGKAEMFGRGSIAPLHEDAERMIMELRGAGRTTVVVRRGDQDLGVIGLSDTLRSDAWDAVQALRGLGISRIVTISGDHQRVVQAVAREVGLEEAWGDLMPQDKVDAIQKLRAKANVAMVGDGVNDAPAMASADVAVAMGAAGSDVALETADVALLADDLRNLPFAVGLSRRARAVIRQNVYVSLGVVAILVPATMLGMGIGATAAIHGGSTLLVVTNALRLLAYRSREAPTQFH</sequence>
<dbReference type="Gene3D" id="1.20.1110.10">
    <property type="entry name" value="Calcium-transporting ATPase, transmembrane domain"/>
    <property type="match status" value="1"/>
</dbReference>
<dbReference type="Gene3D" id="3.30.70.100">
    <property type="match status" value="2"/>
</dbReference>
<dbReference type="InterPro" id="IPR051014">
    <property type="entry name" value="Cation_Transport_ATPase_IB"/>
</dbReference>
<dbReference type="PRINTS" id="PR00119">
    <property type="entry name" value="CATATPASE"/>
</dbReference>
<dbReference type="PANTHER" id="PTHR48085">
    <property type="entry name" value="CADMIUM/ZINC-TRANSPORTING ATPASE HMA2-RELATED"/>
    <property type="match status" value="1"/>
</dbReference>
<accession>A0A1W6ZD48</accession>
<dbReference type="GO" id="GO:0005886">
    <property type="term" value="C:plasma membrane"/>
    <property type="evidence" value="ECO:0007669"/>
    <property type="project" value="UniProtKB-SubCell"/>
</dbReference>
<dbReference type="NCBIfam" id="TIGR01494">
    <property type="entry name" value="ATPase_P-type"/>
    <property type="match status" value="1"/>
</dbReference>
<gene>
    <name evidence="10" type="ORF">CAL15_13035</name>
</gene>
<feature type="transmembrane region" description="Helical" evidence="8">
    <location>
        <begin position="420"/>
        <end position="439"/>
    </location>
</feature>
<organism evidence="10 11">
    <name type="scientific">Bordetella genomosp. 13</name>
    <dbReference type="NCBI Taxonomy" id="463040"/>
    <lineage>
        <taxon>Bacteria</taxon>
        <taxon>Pseudomonadati</taxon>
        <taxon>Pseudomonadota</taxon>
        <taxon>Betaproteobacteria</taxon>
        <taxon>Burkholderiales</taxon>
        <taxon>Alcaligenaceae</taxon>
        <taxon>Bordetella</taxon>
    </lineage>
</organism>
<dbReference type="SUPFAM" id="SSF81665">
    <property type="entry name" value="Calcium ATPase, transmembrane domain M"/>
    <property type="match status" value="1"/>
</dbReference>
<name>A0A1W6ZD48_9BORD</name>
<evidence type="ECO:0000256" key="6">
    <source>
        <dbReference type="ARBA" id="ARBA00039097"/>
    </source>
</evidence>
<evidence type="ECO:0000256" key="3">
    <source>
        <dbReference type="ARBA" id="ARBA00022692"/>
    </source>
</evidence>
<comment type="subcellular location">
    <subcellularLocation>
        <location evidence="8">Cell membrane</location>
    </subcellularLocation>
    <subcellularLocation>
        <location evidence="1">Membrane</location>
    </subcellularLocation>
</comment>
<dbReference type="GO" id="GO:0046872">
    <property type="term" value="F:metal ion binding"/>
    <property type="evidence" value="ECO:0007669"/>
    <property type="project" value="UniProtKB-KW"/>
</dbReference>
<keyword evidence="8" id="KW-0067">ATP-binding</keyword>
<feature type="domain" description="P-type ATPase A" evidence="9">
    <location>
        <begin position="285"/>
        <end position="400"/>
    </location>
</feature>
<dbReference type="InterPro" id="IPR036412">
    <property type="entry name" value="HAD-like_sf"/>
</dbReference>
<dbReference type="SUPFAM" id="SSF56784">
    <property type="entry name" value="HAD-like"/>
    <property type="match status" value="1"/>
</dbReference>
<evidence type="ECO:0000256" key="2">
    <source>
        <dbReference type="ARBA" id="ARBA00006024"/>
    </source>
</evidence>